<dbReference type="EMBL" id="LFZO01001281">
    <property type="protein sequence ID" value="KXS93449.1"/>
    <property type="molecule type" value="Genomic_DNA"/>
</dbReference>
<evidence type="ECO:0000313" key="2">
    <source>
        <dbReference type="Proteomes" id="UP000073492"/>
    </source>
</evidence>
<keyword evidence="2" id="KW-1185">Reference proteome</keyword>
<evidence type="ECO:0000313" key="1">
    <source>
        <dbReference type="EMBL" id="KXS93449.1"/>
    </source>
</evidence>
<gene>
    <name evidence="1" type="ORF">AC579_6334</name>
</gene>
<organism evidence="1 2">
    <name type="scientific">Pseudocercospora musae</name>
    <dbReference type="NCBI Taxonomy" id="113226"/>
    <lineage>
        <taxon>Eukaryota</taxon>
        <taxon>Fungi</taxon>
        <taxon>Dikarya</taxon>
        <taxon>Ascomycota</taxon>
        <taxon>Pezizomycotina</taxon>
        <taxon>Dothideomycetes</taxon>
        <taxon>Dothideomycetidae</taxon>
        <taxon>Mycosphaerellales</taxon>
        <taxon>Mycosphaerellaceae</taxon>
        <taxon>Pseudocercospora</taxon>
    </lineage>
</organism>
<dbReference type="InterPro" id="IPR011333">
    <property type="entry name" value="SKP1/BTB/POZ_sf"/>
</dbReference>
<reference evidence="1 2" key="1">
    <citation type="submission" date="2015-07" db="EMBL/GenBank/DDBJ databases">
        <title>Comparative genomics of the Sigatoka disease complex on banana suggests a link between parallel evolutionary changes in Pseudocercospora fijiensis and Pseudocercospora eumusae and increased virulence on the banana host.</title>
        <authorList>
            <person name="Chang T.-C."/>
            <person name="Salvucci A."/>
            <person name="Crous P.W."/>
            <person name="Stergiopoulos I."/>
        </authorList>
    </citation>
    <scope>NUCLEOTIDE SEQUENCE [LARGE SCALE GENOMIC DNA]</scope>
    <source>
        <strain evidence="1 2">CBS 116634</strain>
    </source>
</reference>
<dbReference type="Proteomes" id="UP000073492">
    <property type="component" value="Unassembled WGS sequence"/>
</dbReference>
<evidence type="ECO:0008006" key="3">
    <source>
        <dbReference type="Google" id="ProtNLM"/>
    </source>
</evidence>
<protein>
    <recommendedName>
        <fullName evidence="3">BTB domain-containing protein</fullName>
    </recommendedName>
</protein>
<dbReference type="STRING" id="113226.A0A139GTE1"/>
<accession>A0A139GTE1</accession>
<dbReference type="Gene3D" id="3.30.710.10">
    <property type="entry name" value="Potassium Channel Kv1.1, Chain A"/>
    <property type="match status" value="1"/>
</dbReference>
<sequence>MAEAAAALGRQLKSDRLVKLFVGKDNDEPYLIPQSRLKEASEYFVSAIKHEGWGRDNVGKLHFPDEEKDVFEILIYFIVNGSPPAFTDQDEQLVMQKLLISCWVTADQYLIRDLQDQLMIKLLETLEGATPVWEVVRWAFMKGSEGSKIWRLFAEEAVYKTYERLPVGLSKPRIVESLEQAISGIPGGLFEFLETRERIEQDTDCSCRLRKQSRVEPFLFGSFQRGSKARMYLNVLRAARGASDGLVDDE</sequence>
<comment type="caution">
    <text evidence="1">The sequence shown here is derived from an EMBL/GenBank/DDBJ whole genome shotgun (WGS) entry which is preliminary data.</text>
</comment>
<dbReference type="AlphaFoldDB" id="A0A139GTE1"/>
<dbReference type="OrthoDB" id="3648886at2759"/>
<name>A0A139GTE1_9PEZI</name>
<proteinExistence type="predicted"/>